<reference evidence="14 15" key="1">
    <citation type="submission" date="2018-05" db="EMBL/GenBank/DDBJ databases">
        <title>Rhodohalobacter halophilus gen. nov., sp. nov., a moderately halophilic member of the family Balneolaceae.</title>
        <authorList>
            <person name="Liu Z.-W."/>
        </authorList>
    </citation>
    <scope>NUCLEOTIDE SEQUENCE [LARGE SCALE GENOMIC DNA]</scope>
    <source>
        <strain evidence="14 15">8A47</strain>
    </source>
</reference>
<evidence type="ECO:0000256" key="7">
    <source>
        <dbReference type="ARBA" id="ARBA00023136"/>
    </source>
</evidence>
<dbReference type="Gene3D" id="3.30.300.30">
    <property type="match status" value="1"/>
</dbReference>
<keyword evidence="6 11" id="KW-1133">Transmembrane helix</keyword>
<evidence type="ECO:0000313" key="15">
    <source>
        <dbReference type="Proteomes" id="UP000245533"/>
    </source>
</evidence>
<keyword evidence="5 11" id="KW-0812">Transmembrane</keyword>
<dbReference type="GO" id="GO:0071973">
    <property type="term" value="P:bacterial-type flagellum-dependent cell motility"/>
    <property type="evidence" value="ECO:0007669"/>
    <property type="project" value="InterPro"/>
</dbReference>
<feature type="transmembrane region" description="Helical" evidence="11">
    <location>
        <begin position="21"/>
        <end position="42"/>
    </location>
</feature>
<dbReference type="OrthoDB" id="9807026at2"/>
<dbReference type="Proteomes" id="UP000245533">
    <property type="component" value="Unassembled WGS sequence"/>
</dbReference>
<dbReference type="InterPro" id="IPR000067">
    <property type="entry name" value="FlgMring_FliF"/>
</dbReference>
<evidence type="ECO:0000259" key="13">
    <source>
        <dbReference type="Pfam" id="PF08345"/>
    </source>
</evidence>
<evidence type="ECO:0000313" key="14">
    <source>
        <dbReference type="EMBL" id="PWN05172.1"/>
    </source>
</evidence>
<evidence type="ECO:0000256" key="10">
    <source>
        <dbReference type="SAM" id="MobiDB-lite"/>
    </source>
</evidence>
<feature type="region of interest" description="Disordered" evidence="10">
    <location>
        <begin position="463"/>
        <end position="492"/>
    </location>
</feature>
<comment type="subcellular location">
    <subcellularLocation>
        <location evidence="1 9">Bacterial flagellum basal body</location>
    </subcellularLocation>
    <subcellularLocation>
        <location evidence="2">Cell membrane</location>
        <topology evidence="2">Multi-pass membrane protein</topology>
    </subcellularLocation>
</comment>
<feature type="transmembrane region" description="Helical" evidence="11">
    <location>
        <begin position="426"/>
        <end position="444"/>
    </location>
</feature>
<evidence type="ECO:0000259" key="12">
    <source>
        <dbReference type="Pfam" id="PF01514"/>
    </source>
</evidence>
<feature type="domain" description="Flagellar M-ring N-terminal" evidence="12">
    <location>
        <begin position="43"/>
        <end position="216"/>
    </location>
</feature>
<keyword evidence="14" id="KW-0969">Cilium</keyword>
<keyword evidence="14" id="KW-0282">Flagellum</keyword>
<dbReference type="GO" id="GO:0009431">
    <property type="term" value="C:bacterial-type flagellum basal body, MS ring"/>
    <property type="evidence" value="ECO:0007669"/>
    <property type="project" value="InterPro"/>
</dbReference>
<keyword evidence="4" id="KW-1003">Cell membrane</keyword>
<gene>
    <name evidence="14" type="primary">fliF</name>
    <name evidence="14" type="ORF">DDZ15_15725</name>
</gene>
<accession>A0A316TSG8</accession>
<evidence type="ECO:0000256" key="4">
    <source>
        <dbReference type="ARBA" id="ARBA00022475"/>
    </source>
</evidence>
<comment type="similarity">
    <text evidence="3 9">Belongs to the FliF family.</text>
</comment>
<comment type="function">
    <text evidence="9">The M ring may be actively involved in energy transduction.</text>
</comment>
<evidence type="ECO:0000256" key="11">
    <source>
        <dbReference type="SAM" id="Phobius"/>
    </source>
</evidence>
<protein>
    <recommendedName>
        <fullName evidence="9">Flagellar M-ring protein</fullName>
    </recommendedName>
</protein>
<dbReference type="PANTHER" id="PTHR30046:SF0">
    <property type="entry name" value="FLAGELLAR M-RING PROTEIN"/>
    <property type="match status" value="1"/>
</dbReference>
<evidence type="ECO:0000256" key="1">
    <source>
        <dbReference type="ARBA" id="ARBA00004117"/>
    </source>
</evidence>
<dbReference type="InterPro" id="IPR043427">
    <property type="entry name" value="YscJ/FliF"/>
</dbReference>
<dbReference type="AlphaFoldDB" id="A0A316TSG8"/>
<evidence type="ECO:0000256" key="8">
    <source>
        <dbReference type="ARBA" id="ARBA00023143"/>
    </source>
</evidence>
<evidence type="ECO:0000256" key="3">
    <source>
        <dbReference type="ARBA" id="ARBA00007971"/>
    </source>
</evidence>
<evidence type="ECO:0000256" key="5">
    <source>
        <dbReference type="ARBA" id="ARBA00022692"/>
    </source>
</evidence>
<keyword evidence="8 9" id="KW-0975">Bacterial flagellum</keyword>
<feature type="domain" description="Flagellar M-ring C-terminal" evidence="13">
    <location>
        <begin position="250"/>
        <end position="404"/>
    </location>
</feature>
<dbReference type="GO" id="GO:0005886">
    <property type="term" value="C:plasma membrane"/>
    <property type="evidence" value="ECO:0007669"/>
    <property type="project" value="UniProtKB-SubCell"/>
</dbReference>
<name>A0A316TSG8_9BACT</name>
<dbReference type="RefSeq" id="WP_109648080.1">
    <property type="nucleotide sequence ID" value="NZ_QGGB01000011.1"/>
</dbReference>
<keyword evidence="7 11" id="KW-0472">Membrane</keyword>
<dbReference type="Pfam" id="PF01514">
    <property type="entry name" value="YscJ_FliF"/>
    <property type="match status" value="1"/>
</dbReference>
<evidence type="ECO:0000256" key="9">
    <source>
        <dbReference type="PIRNR" id="PIRNR004862"/>
    </source>
</evidence>
<dbReference type="EMBL" id="QGGB01000011">
    <property type="protein sequence ID" value="PWN05172.1"/>
    <property type="molecule type" value="Genomic_DNA"/>
</dbReference>
<keyword evidence="14" id="KW-0966">Cell projection</keyword>
<dbReference type="PRINTS" id="PR01009">
    <property type="entry name" value="FLGMRINGFLIF"/>
</dbReference>
<dbReference type="GO" id="GO:0003774">
    <property type="term" value="F:cytoskeletal motor activity"/>
    <property type="evidence" value="ECO:0007669"/>
    <property type="project" value="InterPro"/>
</dbReference>
<comment type="caution">
    <text evidence="14">The sequence shown here is derived from an EMBL/GenBank/DDBJ whole genome shotgun (WGS) entry which is preliminary data.</text>
</comment>
<dbReference type="InterPro" id="IPR006182">
    <property type="entry name" value="FliF_N_dom"/>
</dbReference>
<proteinExistence type="inferred from homology"/>
<dbReference type="PANTHER" id="PTHR30046">
    <property type="entry name" value="FLAGELLAR M-RING PROTEIN"/>
    <property type="match status" value="1"/>
</dbReference>
<evidence type="ECO:0000256" key="6">
    <source>
        <dbReference type="ARBA" id="ARBA00022989"/>
    </source>
</evidence>
<sequence length="543" mass="60996">MRQFFFNFKNFFQPLNAAQKTLFGVFSTGLLLLIGMIFYWALTPSYSMLFGSLAPDAAHEIVEELKTMGVKYELQDDGRTIRVPSDRVYDLRLRFASSGLGGSEYKGYELFDQNALGMTDFMQRLNQKRALEGELARTINNLDQVDDSRIHIVLPDRSPFQQTAAEPTASVILNMKGGRSLGRDQVDGISSLIAGSVEGLTQENVVILDQRGNRISDNVSPEADIAGNSANVKLRKEMEAYLTDKGQTMLDRVLGPGNSILRVSTEHNFDKIIRESNIIDPESRIIISEERRSTRNAGTTSQPVQNEEGVEPFIANNTEDESTVQLRNYDVTKTVQQEEIGSGEITRISASLLLNHKLETSESGEQEYIPYSNQELNEIREVIAGALGISADRGDLVAITQMEFQDPFIEDDTAGWLPQAIPYSEIIKYLFLSIVLIVVSVMIYRMSKNFSIDYDPLIENGRDPQKDAIAGSRSGRELTEGSPEYEDEDDDQNDFYEQKMSKEARLKLKAAQYRTDEVNKFIESSPEQAARLVRTLINQNAIQ</sequence>
<dbReference type="InterPro" id="IPR013556">
    <property type="entry name" value="Flag_M-ring_C"/>
</dbReference>
<keyword evidence="15" id="KW-1185">Reference proteome</keyword>
<dbReference type="PIRSF" id="PIRSF004862">
    <property type="entry name" value="FliF"/>
    <property type="match status" value="1"/>
</dbReference>
<dbReference type="Pfam" id="PF08345">
    <property type="entry name" value="YscJ_FliF_C"/>
    <property type="match status" value="1"/>
</dbReference>
<evidence type="ECO:0000256" key="2">
    <source>
        <dbReference type="ARBA" id="ARBA00004651"/>
    </source>
</evidence>
<dbReference type="InterPro" id="IPR045851">
    <property type="entry name" value="AMP-bd_C_sf"/>
</dbReference>
<organism evidence="14 15">
    <name type="scientific">Rhodohalobacter mucosus</name>
    <dbReference type="NCBI Taxonomy" id="2079485"/>
    <lineage>
        <taxon>Bacteria</taxon>
        <taxon>Pseudomonadati</taxon>
        <taxon>Balneolota</taxon>
        <taxon>Balneolia</taxon>
        <taxon>Balneolales</taxon>
        <taxon>Balneolaceae</taxon>
        <taxon>Rhodohalobacter</taxon>
    </lineage>
</organism>
<feature type="compositionally biased region" description="Acidic residues" evidence="10">
    <location>
        <begin position="483"/>
        <end position="492"/>
    </location>
</feature>
<dbReference type="NCBIfam" id="TIGR00206">
    <property type="entry name" value="fliF"/>
    <property type="match status" value="1"/>
</dbReference>